<protein>
    <submittedName>
        <fullName evidence="3">Colanic acid biosynthesis acetyltransferase WcaF</fullName>
        <ecNumber evidence="3">2.3.1.-</ecNumber>
    </submittedName>
</protein>
<dbReference type="SUPFAM" id="SSF51161">
    <property type="entry name" value="Trimeric LpxA-like enzymes"/>
    <property type="match status" value="1"/>
</dbReference>
<organism evidence="3 4">
    <name type="scientific">Mucilaginibacter terrae</name>
    <dbReference type="NCBI Taxonomy" id="1955052"/>
    <lineage>
        <taxon>Bacteria</taxon>
        <taxon>Pseudomonadati</taxon>
        <taxon>Bacteroidota</taxon>
        <taxon>Sphingobacteriia</taxon>
        <taxon>Sphingobacteriales</taxon>
        <taxon>Sphingobacteriaceae</taxon>
        <taxon>Mucilaginibacter</taxon>
    </lineage>
</organism>
<reference evidence="4" key="1">
    <citation type="submission" date="2023-07" db="EMBL/GenBank/DDBJ databases">
        <title>Functional and genomic diversity of the sorghum phyllosphere microbiome.</title>
        <authorList>
            <person name="Shade A."/>
        </authorList>
    </citation>
    <scope>NUCLEOTIDE SEQUENCE [LARGE SCALE GENOMIC DNA]</scope>
    <source>
        <strain evidence="4">SORGH_AS_0422</strain>
    </source>
</reference>
<dbReference type="PANTHER" id="PTHR23416:SF23">
    <property type="entry name" value="ACETYLTRANSFERASE C18B11.09C-RELATED"/>
    <property type="match status" value="1"/>
</dbReference>
<keyword evidence="2 3" id="KW-0808">Transferase</keyword>
<evidence type="ECO:0000256" key="1">
    <source>
        <dbReference type="ARBA" id="ARBA00007274"/>
    </source>
</evidence>
<sequence>MTDINEQSANMQSRVRLGDFNTAGFNRGAGKLKEISWYLIKMVFFLSAFPFPSSIKTTLLKLFGAKIGSGVNIKPRVNIHFPWKLEIGNDVWIGEEVFILNFEKTVIGNNACISQRAFLCGGNHDFKQPSMPYRNGPITLMDGAWVGASCFVGPGVTIGTDSVITAGSIVTGSIEANGIYRGNPAVFIKNRWAA</sequence>
<evidence type="ECO:0000313" key="3">
    <source>
        <dbReference type="EMBL" id="MDT3404796.1"/>
    </source>
</evidence>
<name>A0ABU3GZC9_9SPHI</name>
<dbReference type="CDD" id="cd05825">
    <property type="entry name" value="LbH_wcaF_like"/>
    <property type="match status" value="1"/>
</dbReference>
<comment type="caution">
    <text evidence="3">The sequence shown here is derived from an EMBL/GenBank/DDBJ whole genome shotgun (WGS) entry which is preliminary data.</text>
</comment>
<dbReference type="EC" id="2.3.1.-" evidence="3"/>
<gene>
    <name evidence="3" type="ORF">QE417_003868</name>
</gene>
<dbReference type="InterPro" id="IPR051159">
    <property type="entry name" value="Hexapeptide_acetyltransf"/>
</dbReference>
<dbReference type="Gene3D" id="2.160.10.10">
    <property type="entry name" value="Hexapeptide repeat proteins"/>
    <property type="match status" value="1"/>
</dbReference>
<dbReference type="InterPro" id="IPR011004">
    <property type="entry name" value="Trimer_LpxA-like_sf"/>
</dbReference>
<dbReference type="NCBIfam" id="NF007797">
    <property type="entry name" value="PRK10502.1"/>
    <property type="match status" value="1"/>
</dbReference>
<dbReference type="RefSeq" id="WP_311952504.1">
    <property type="nucleotide sequence ID" value="NZ_JAVLVU010000001.1"/>
</dbReference>
<dbReference type="PANTHER" id="PTHR23416">
    <property type="entry name" value="SIALIC ACID SYNTHASE-RELATED"/>
    <property type="match status" value="1"/>
</dbReference>
<proteinExistence type="inferred from homology"/>
<dbReference type="GO" id="GO:0016746">
    <property type="term" value="F:acyltransferase activity"/>
    <property type="evidence" value="ECO:0007669"/>
    <property type="project" value="UniProtKB-KW"/>
</dbReference>
<evidence type="ECO:0000313" key="4">
    <source>
        <dbReference type="Proteomes" id="UP001258315"/>
    </source>
</evidence>
<keyword evidence="3" id="KW-0012">Acyltransferase</keyword>
<dbReference type="EMBL" id="JAVLVU010000001">
    <property type="protein sequence ID" value="MDT3404796.1"/>
    <property type="molecule type" value="Genomic_DNA"/>
</dbReference>
<accession>A0ABU3GZC9</accession>
<evidence type="ECO:0000256" key="2">
    <source>
        <dbReference type="ARBA" id="ARBA00022679"/>
    </source>
</evidence>
<comment type="similarity">
    <text evidence="1">Belongs to the transferase hexapeptide repeat family.</text>
</comment>
<keyword evidence="4" id="KW-1185">Reference proteome</keyword>
<dbReference type="Proteomes" id="UP001258315">
    <property type="component" value="Unassembled WGS sequence"/>
</dbReference>